<comment type="caution">
    <text evidence="1">The sequence shown here is derived from an EMBL/GenBank/DDBJ whole genome shotgun (WGS) entry which is preliminary data.</text>
</comment>
<dbReference type="Proteomes" id="UP001228049">
    <property type="component" value="Unassembled WGS sequence"/>
</dbReference>
<accession>A0AAD9F312</accession>
<dbReference type="AlphaFoldDB" id="A0AAD9F312"/>
<evidence type="ECO:0000313" key="2">
    <source>
        <dbReference type="Proteomes" id="UP001228049"/>
    </source>
</evidence>
<organism evidence="1 2">
    <name type="scientific">Dissostichus eleginoides</name>
    <name type="common">Patagonian toothfish</name>
    <name type="synonym">Dissostichus amissus</name>
    <dbReference type="NCBI Taxonomy" id="100907"/>
    <lineage>
        <taxon>Eukaryota</taxon>
        <taxon>Metazoa</taxon>
        <taxon>Chordata</taxon>
        <taxon>Craniata</taxon>
        <taxon>Vertebrata</taxon>
        <taxon>Euteleostomi</taxon>
        <taxon>Actinopterygii</taxon>
        <taxon>Neopterygii</taxon>
        <taxon>Teleostei</taxon>
        <taxon>Neoteleostei</taxon>
        <taxon>Acanthomorphata</taxon>
        <taxon>Eupercaria</taxon>
        <taxon>Perciformes</taxon>
        <taxon>Notothenioidei</taxon>
        <taxon>Nototheniidae</taxon>
        <taxon>Dissostichus</taxon>
    </lineage>
</organism>
<name>A0AAD9F312_DISEL</name>
<evidence type="ECO:0000313" key="1">
    <source>
        <dbReference type="EMBL" id="KAK1886431.1"/>
    </source>
</evidence>
<dbReference type="EMBL" id="JASDAP010000020">
    <property type="protein sequence ID" value="KAK1886431.1"/>
    <property type="molecule type" value="Genomic_DNA"/>
</dbReference>
<keyword evidence="2" id="KW-1185">Reference proteome</keyword>
<protein>
    <submittedName>
        <fullName evidence="1">FMN-dependent NADH-azoreductase</fullName>
    </submittedName>
</protein>
<proteinExistence type="predicted"/>
<sequence length="69" mass="7732">MSELIGQQLGNYFGCARQEERTYVFTETLSGRAVVCLEQLGDKSSCDAMQRTAEDIRAKSNQRLRSRAG</sequence>
<reference evidence="1" key="1">
    <citation type="submission" date="2023-04" db="EMBL/GenBank/DDBJ databases">
        <title>Chromosome-level genome of Chaenocephalus aceratus.</title>
        <authorList>
            <person name="Park H."/>
        </authorList>
    </citation>
    <scope>NUCLEOTIDE SEQUENCE</scope>
    <source>
        <strain evidence="1">DE</strain>
        <tissue evidence="1">Muscle</tissue>
    </source>
</reference>
<gene>
    <name evidence="1" type="ORF">KUDE01_030146</name>
</gene>